<dbReference type="PROSITE" id="PS50011">
    <property type="entry name" value="PROTEIN_KINASE_DOM"/>
    <property type="match status" value="1"/>
</dbReference>
<dbReference type="OMA" id="KACILWA"/>
<protein>
    <submittedName>
        <fullName evidence="2">Probable receptor-like protein kinase At1g33260</fullName>
    </submittedName>
</protein>
<dbReference type="SUPFAM" id="SSF56112">
    <property type="entry name" value="Protein kinase-like (PK-like)"/>
    <property type="match status" value="1"/>
</dbReference>
<organism evidence="2">
    <name type="scientific">Nicotiana tabacum</name>
    <name type="common">Common tobacco</name>
    <dbReference type="NCBI Taxonomy" id="4097"/>
    <lineage>
        <taxon>Eukaryota</taxon>
        <taxon>Viridiplantae</taxon>
        <taxon>Streptophyta</taxon>
        <taxon>Embryophyta</taxon>
        <taxon>Tracheophyta</taxon>
        <taxon>Spermatophyta</taxon>
        <taxon>Magnoliopsida</taxon>
        <taxon>eudicotyledons</taxon>
        <taxon>Gunneridae</taxon>
        <taxon>Pentapetalae</taxon>
        <taxon>asterids</taxon>
        <taxon>lamiids</taxon>
        <taxon>Solanales</taxon>
        <taxon>Solanaceae</taxon>
        <taxon>Nicotianoideae</taxon>
        <taxon>Nicotianeae</taxon>
        <taxon>Nicotiana</taxon>
    </lineage>
</organism>
<dbReference type="GO" id="GO:0004672">
    <property type="term" value="F:protein kinase activity"/>
    <property type="evidence" value="ECO:0007669"/>
    <property type="project" value="InterPro"/>
</dbReference>
<dbReference type="AlphaFoldDB" id="A0A1S3YR96"/>
<gene>
    <name evidence="2" type="primary">LOC107778925</name>
</gene>
<dbReference type="InterPro" id="IPR052611">
    <property type="entry name" value="Plant_RLK_LysM"/>
</dbReference>
<dbReference type="GO" id="GO:0005524">
    <property type="term" value="F:ATP binding"/>
    <property type="evidence" value="ECO:0007669"/>
    <property type="project" value="InterPro"/>
</dbReference>
<dbReference type="PaxDb" id="4097-A0A1S3YR96"/>
<reference evidence="2" key="1">
    <citation type="submission" date="2025-08" db="UniProtKB">
        <authorList>
            <consortium name="RefSeq"/>
        </authorList>
    </citation>
    <scope>IDENTIFICATION</scope>
</reference>
<evidence type="ECO:0000313" key="2">
    <source>
        <dbReference type="RefSeq" id="XP_016454741.1"/>
    </source>
</evidence>
<name>A0A1S3YR96_TOBAC</name>
<dbReference type="STRING" id="4097.A0A1S3YR96"/>
<dbReference type="PANTHER" id="PTHR45927">
    <property type="entry name" value="LYSM-DOMAIN RECEPTOR-LIKE KINASE-RELATED"/>
    <property type="match status" value="1"/>
</dbReference>
<dbReference type="KEGG" id="nta:107778925"/>
<feature type="domain" description="Protein kinase" evidence="1">
    <location>
        <begin position="1"/>
        <end position="99"/>
    </location>
</feature>
<evidence type="ECO:0000259" key="1">
    <source>
        <dbReference type="PROSITE" id="PS50011"/>
    </source>
</evidence>
<dbReference type="InterPro" id="IPR011009">
    <property type="entry name" value="Kinase-like_dom_sf"/>
</dbReference>
<dbReference type="OrthoDB" id="4062651at2759"/>
<dbReference type="RefSeq" id="XP_016454741.1">
    <property type="nucleotide sequence ID" value="XM_016599255.1"/>
</dbReference>
<accession>A0A1S3YR96</accession>
<dbReference type="Gene3D" id="1.10.510.10">
    <property type="entry name" value="Transferase(Phosphotransferase) domain 1"/>
    <property type="match status" value="1"/>
</dbReference>
<proteinExistence type="predicted"/>
<dbReference type="InterPro" id="IPR001245">
    <property type="entry name" value="Ser-Thr/Tyr_kinase_cat_dom"/>
</dbReference>
<dbReference type="PANTHER" id="PTHR45927:SF15">
    <property type="entry name" value="SERINE_THREONINE RECEPTOR-LIKE KINASE NFP"/>
    <property type="match status" value="1"/>
</dbReference>
<sequence>MDVFSFGVVLLELMSGREAIDDEGKVLWAKVGEILEGSEERKVKKLQEWMDDSLLREECTMESVMNVMSVAISCLNKDPSKRPSMVEIVYALSKSIDLFSDISEEGLSPRQVKASTIRKMLFSDYKLRLQNNSHNFLTIVVEKL</sequence>
<dbReference type="InterPro" id="IPR000719">
    <property type="entry name" value="Prot_kinase_dom"/>
</dbReference>
<dbReference type="Pfam" id="PF07714">
    <property type="entry name" value="PK_Tyr_Ser-Thr"/>
    <property type="match status" value="1"/>
</dbReference>